<dbReference type="SUPFAM" id="SSF53067">
    <property type="entry name" value="Actin-like ATPase domain"/>
    <property type="match status" value="2"/>
</dbReference>
<feature type="domain" description="Ppx/GppA phosphatase C-terminal" evidence="2">
    <location>
        <begin position="317"/>
        <end position="462"/>
    </location>
</feature>
<dbReference type="CDD" id="cd24006">
    <property type="entry name" value="ASKHA_NBD_PPX_GppA"/>
    <property type="match status" value="1"/>
</dbReference>
<organism evidence="3 4">
    <name type="scientific">Flexistipes sinusarabici</name>
    <dbReference type="NCBI Taxonomy" id="2352"/>
    <lineage>
        <taxon>Bacteria</taxon>
        <taxon>Pseudomonadati</taxon>
        <taxon>Deferribacterota</taxon>
        <taxon>Deferribacteres</taxon>
        <taxon>Deferribacterales</taxon>
        <taxon>Flexistipitaceae</taxon>
        <taxon>Flexistipes</taxon>
    </lineage>
</organism>
<evidence type="ECO:0000259" key="2">
    <source>
        <dbReference type="Pfam" id="PF21447"/>
    </source>
</evidence>
<evidence type="ECO:0000313" key="4">
    <source>
        <dbReference type="Proteomes" id="UP000323337"/>
    </source>
</evidence>
<dbReference type="InterPro" id="IPR050273">
    <property type="entry name" value="GppA/Ppx_hydrolase"/>
</dbReference>
<comment type="caution">
    <text evidence="3">The sequence shown here is derived from an EMBL/GenBank/DDBJ whole genome shotgun (WGS) entry which is preliminary data.</text>
</comment>
<evidence type="ECO:0000313" key="3">
    <source>
        <dbReference type="EMBL" id="TYB36450.1"/>
    </source>
</evidence>
<dbReference type="GO" id="GO:0016462">
    <property type="term" value="F:pyrophosphatase activity"/>
    <property type="evidence" value="ECO:0007669"/>
    <property type="project" value="TreeGrafter"/>
</dbReference>
<dbReference type="EMBL" id="VSIV01000020">
    <property type="protein sequence ID" value="TYB36450.1"/>
    <property type="molecule type" value="Genomic_DNA"/>
</dbReference>
<dbReference type="Gene3D" id="3.30.420.150">
    <property type="entry name" value="Exopolyphosphatase. Domain 2"/>
    <property type="match status" value="1"/>
</dbReference>
<dbReference type="InterPro" id="IPR003695">
    <property type="entry name" value="Ppx_GppA_N"/>
</dbReference>
<feature type="domain" description="Ppx/GppA phosphatase N-terminal" evidence="1">
    <location>
        <begin position="34"/>
        <end position="289"/>
    </location>
</feature>
<dbReference type="SUPFAM" id="SSF109604">
    <property type="entry name" value="HD-domain/PDEase-like"/>
    <property type="match status" value="1"/>
</dbReference>
<dbReference type="InterPro" id="IPR048950">
    <property type="entry name" value="Ppx_GppA_C"/>
</dbReference>
<dbReference type="Gene3D" id="1.10.3210.10">
    <property type="entry name" value="Hypothetical protein af1432"/>
    <property type="match status" value="1"/>
</dbReference>
<dbReference type="Pfam" id="PF21447">
    <property type="entry name" value="Ppx-GppA_III"/>
    <property type="match status" value="1"/>
</dbReference>
<accession>A0A5D0MW92</accession>
<dbReference type="InterPro" id="IPR043129">
    <property type="entry name" value="ATPase_NBD"/>
</dbReference>
<dbReference type="AlphaFoldDB" id="A0A5D0MW92"/>
<dbReference type="Proteomes" id="UP000323337">
    <property type="component" value="Unassembled WGS sequence"/>
</dbReference>
<gene>
    <name evidence="3" type="ORF">FXF49_00715</name>
</gene>
<dbReference type="PANTHER" id="PTHR30005">
    <property type="entry name" value="EXOPOLYPHOSPHATASE"/>
    <property type="match status" value="1"/>
</dbReference>
<sequence>MKNGIFATINVGASALRMQISEFIDHKERTLEYLIKPLKLGRDTFSKGYITLENVHNATEILGNFSDKFKEYNIKNNYKAICTSSVRDAENKYFFIDHVRIKTGINLEIIDETDELFIKSLGVKNDIKDFQKMEEKGLLFINLASGNIGINLIRKDLRLFSAALPFGSLRICELFKGVNEDLKYRAYEQYIHKMRHHIETTCRKIDSVKYLVGSGSSINLIIEVMKPPDFSIDKHSIKKLYDKTKRLTTAEIAEQLNINSYYAEILKPTLYVYLSLMDLVKTDVIYFSKQSFPNQLTLYYTKNIKEKNLNRKFISNIKNYALRYETDEKHANQVAKFSKKIFNKLKPLHSLKSKDLLILEAAALLHDVGYFIGINNHQEHSYYIAHAFSMPGFDAETIDIISIIVLLHRDKHHLTFDPRFTSLPIEKKLLIRKLIALLKIADALDASHMQLIRDIDIGTSSDGIILTAKAFKKPFFEEIVFYRKNRDFLEIYGVPINFKLDLLNV</sequence>
<protein>
    <submittedName>
        <fullName evidence="3">HD domain-containing protein</fullName>
    </submittedName>
</protein>
<dbReference type="RefSeq" id="WP_303699998.1">
    <property type="nucleotide sequence ID" value="NZ_VSIV01000020.1"/>
</dbReference>
<dbReference type="Pfam" id="PF02541">
    <property type="entry name" value="Ppx-GppA"/>
    <property type="match status" value="1"/>
</dbReference>
<reference evidence="3 4" key="1">
    <citation type="submission" date="2019-08" db="EMBL/GenBank/DDBJ databases">
        <title>Genomic characterization of a novel candidate phylum (ARYD3) from a high temperature, high salinity tertiary oil reservoir in north central Oklahoma, USA.</title>
        <authorList>
            <person name="Youssef N.H."/>
            <person name="Yadav A."/>
            <person name="Elshahed M.S."/>
        </authorList>
    </citation>
    <scope>NUCLEOTIDE SEQUENCE [LARGE SCALE GENOMIC DNA]</scope>
    <source>
        <strain evidence="3">ARYD1</strain>
    </source>
</reference>
<name>A0A5D0MW92_FLESI</name>
<dbReference type="Gene3D" id="3.30.420.40">
    <property type="match status" value="1"/>
</dbReference>
<evidence type="ECO:0000259" key="1">
    <source>
        <dbReference type="Pfam" id="PF02541"/>
    </source>
</evidence>
<dbReference type="PANTHER" id="PTHR30005:SF0">
    <property type="entry name" value="RETROGRADE REGULATION PROTEIN 2"/>
    <property type="match status" value="1"/>
</dbReference>
<proteinExistence type="predicted"/>